<dbReference type="EMBL" id="CSUW01000001">
    <property type="protein sequence ID" value="CPT03477.1"/>
    <property type="molecule type" value="Genomic_DNA"/>
</dbReference>
<dbReference type="InterPro" id="IPR036165">
    <property type="entry name" value="YefM-like_sf"/>
</dbReference>
<proteinExistence type="inferred from homology"/>
<organism evidence="2 3">
    <name type="scientific">Mycobacteroides abscessus</name>
    <dbReference type="NCBI Taxonomy" id="36809"/>
    <lineage>
        <taxon>Bacteria</taxon>
        <taxon>Bacillati</taxon>
        <taxon>Actinomycetota</taxon>
        <taxon>Actinomycetes</taxon>
        <taxon>Mycobacteriales</taxon>
        <taxon>Mycobacteriaceae</taxon>
        <taxon>Mycobacteroides</taxon>
    </lineage>
</organism>
<evidence type="ECO:0000256" key="1">
    <source>
        <dbReference type="ARBA" id="ARBA00009981"/>
    </source>
</evidence>
<comment type="caution">
    <text evidence="2">The sequence shown here is derived from an EMBL/GenBank/DDBJ whole genome shotgun (WGS) entry which is preliminary data.</text>
</comment>
<accession>A0AB33SZF7</accession>
<dbReference type="AlphaFoldDB" id="A0AB33SZF7"/>
<dbReference type="Gene3D" id="3.40.1620.10">
    <property type="entry name" value="YefM-like domain"/>
    <property type="match status" value="1"/>
</dbReference>
<gene>
    <name evidence="2" type="ORF">ERS075527_00588</name>
</gene>
<evidence type="ECO:0000313" key="3">
    <source>
        <dbReference type="Proteomes" id="UP000038487"/>
    </source>
</evidence>
<reference evidence="2 3" key="1">
    <citation type="submission" date="2015-03" db="EMBL/GenBank/DDBJ databases">
        <authorList>
            <consortium name="Pathogen Informatics"/>
            <person name="Murphy D."/>
        </authorList>
    </citation>
    <scope>NUCLEOTIDE SEQUENCE [LARGE SCALE GENOMIC DNA]</scope>
    <source>
        <strain evidence="2 3">PAP036</strain>
    </source>
</reference>
<dbReference type="SUPFAM" id="SSF143120">
    <property type="entry name" value="YefM-like"/>
    <property type="match status" value="1"/>
</dbReference>
<comment type="similarity">
    <text evidence="1">Belongs to the phD/YefM antitoxin family.</text>
</comment>
<protein>
    <recommendedName>
        <fullName evidence="4">Antitoxin</fullName>
    </recommendedName>
</protein>
<evidence type="ECO:0008006" key="4">
    <source>
        <dbReference type="Google" id="ProtNLM"/>
    </source>
</evidence>
<evidence type="ECO:0000313" key="2">
    <source>
        <dbReference type="EMBL" id="CPT03477.1"/>
    </source>
</evidence>
<dbReference type="RefSeq" id="WP_052537960.1">
    <property type="nucleotide sequence ID" value="NZ_CP016192.1"/>
</dbReference>
<sequence length="175" mass="19207">MTSTETACMTTSQLADGLDAAVDQVIRTGQQIVIVRGGKPVAALVALEDTAPYRDEVLTLLRSADCHYGNALRDEEAGLSIADAAAKRDEVKLDRIEDLRRAVHQVADAEPSRTKAEAGHEDGVLRALLHFESEMSQELRQHVYARLAAVQSEFGLRETTQPLRCVTRGAQARRR</sequence>
<dbReference type="Proteomes" id="UP000038487">
    <property type="component" value="Unassembled WGS sequence"/>
</dbReference>
<name>A0AB33SZF7_9MYCO</name>